<sequence>MIGGSISRPRKFMSQGTGYLSLSLAVALSTMWSATAELDNRHSSCIAVSSSIRVPGGGKREDNHGREHPKDFQWD</sequence>
<keyword evidence="4" id="KW-1185">Reference proteome</keyword>
<evidence type="ECO:0000256" key="1">
    <source>
        <dbReference type="SAM" id="MobiDB-lite"/>
    </source>
</evidence>
<evidence type="ECO:0000256" key="2">
    <source>
        <dbReference type="SAM" id="SignalP"/>
    </source>
</evidence>
<comment type="caution">
    <text evidence="3">The sequence shown here is derived from an EMBL/GenBank/DDBJ whole genome shotgun (WGS) entry which is preliminary data.</text>
</comment>
<feature type="region of interest" description="Disordered" evidence="1">
    <location>
        <begin position="49"/>
        <end position="75"/>
    </location>
</feature>
<name>A0A8X6W9L1_TRICX</name>
<evidence type="ECO:0000313" key="3">
    <source>
        <dbReference type="EMBL" id="GFY30815.1"/>
    </source>
</evidence>
<evidence type="ECO:0000313" key="4">
    <source>
        <dbReference type="Proteomes" id="UP000887159"/>
    </source>
</evidence>
<proteinExistence type="predicted"/>
<feature type="chain" id="PRO_5036454128" description="Secreted protein" evidence="2">
    <location>
        <begin position="37"/>
        <end position="75"/>
    </location>
</feature>
<protein>
    <recommendedName>
        <fullName evidence="5">Secreted protein</fullName>
    </recommendedName>
</protein>
<gene>
    <name evidence="3" type="ORF">TNCV_3119751</name>
</gene>
<feature type="signal peptide" evidence="2">
    <location>
        <begin position="1"/>
        <end position="36"/>
    </location>
</feature>
<evidence type="ECO:0008006" key="5">
    <source>
        <dbReference type="Google" id="ProtNLM"/>
    </source>
</evidence>
<accession>A0A8X6W9L1</accession>
<feature type="compositionally biased region" description="Basic and acidic residues" evidence="1">
    <location>
        <begin position="58"/>
        <end position="75"/>
    </location>
</feature>
<keyword evidence="2" id="KW-0732">Signal</keyword>
<dbReference type="AlphaFoldDB" id="A0A8X6W9L1"/>
<reference evidence="3" key="1">
    <citation type="submission" date="2020-08" db="EMBL/GenBank/DDBJ databases">
        <title>Multicomponent nature underlies the extraordinary mechanical properties of spider dragline silk.</title>
        <authorList>
            <person name="Kono N."/>
            <person name="Nakamura H."/>
            <person name="Mori M."/>
            <person name="Yoshida Y."/>
            <person name="Ohtoshi R."/>
            <person name="Malay A.D."/>
            <person name="Moran D.A.P."/>
            <person name="Tomita M."/>
            <person name="Numata K."/>
            <person name="Arakawa K."/>
        </authorList>
    </citation>
    <scope>NUCLEOTIDE SEQUENCE</scope>
</reference>
<dbReference type="Proteomes" id="UP000887159">
    <property type="component" value="Unassembled WGS sequence"/>
</dbReference>
<dbReference type="EMBL" id="BMAU01021394">
    <property type="protein sequence ID" value="GFY30815.1"/>
    <property type="molecule type" value="Genomic_DNA"/>
</dbReference>
<organism evidence="3 4">
    <name type="scientific">Trichonephila clavipes</name>
    <name type="common">Golden silk orbweaver</name>
    <name type="synonym">Nephila clavipes</name>
    <dbReference type="NCBI Taxonomy" id="2585209"/>
    <lineage>
        <taxon>Eukaryota</taxon>
        <taxon>Metazoa</taxon>
        <taxon>Ecdysozoa</taxon>
        <taxon>Arthropoda</taxon>
        <taxon>Chelicerata</taxon>
        <taxon>Arachnida</taxon>
        <taxon>Araneae</taxon>
        <taxon>Araneomorphae</taxon>
        <taxon>Entelegynae</taxon>
        <taxon>Araneoidea</taxon>
        <taxon>Nephilidae</taxon>
        <taxon>Trichonephila</taxon>
    </lineage>
</organism>